<evidence type="ECO:0000256" key="8">
    <source>
        <dbReference type="ARBA" id="ARBA00023011"/>
    </source>
</evidence>
<keyword evidence="17" id="KW-1185">Reference proteome</keyword>
<evidence type="ECO:0000256" key="1">
    <source>
        <dbReference type="ARBA" id="ARBA00001974"/>
    </source>
</evidence>
<keyword evidence="10" id="KW-1207">Sterol metabolism</keyword>
<dbReference type="InterPro" id="IPR001709">
    <property type="entry name" value="Flavoprot_Pyr_Nucl_cyt_Rdtase"/>
</dbReference>
<dbReference type="InterPro" id="IPR001433">
    <property type="entry name" value="OxRdtase_FAD/NAD-bd"/>
</dbReference>
<feature type="binding site" evidence="12">
    <location>
        <position position="130"/>
    </location>
    <ligand>
        <name>FAD</name>
        <dbReference type="ChEBI" id="CHEBI:57692"/>
    </ligand>
</feature>
<dbReference type="Proteomes" id="UP000037069">
    <property type="component" value="Unassembled WGS sequence"/>
</dbReference>
<dbReference type="InterPro" id="IPR017938">
    <property type="entry name" value="Riboflavin_synthase-like_b-brl"/>
</dbReference>
<feature type="binding site" evidence="12">
    <location>
        <position position="143"/>
    </location>
    <ligand>
        <name>FAD</name>
        <dbReference type="ChEBI" id="CHEBI:57692"/>
    </ligand>
</feature>
<comment type="caution">
    <text evidence="16">The sequence shown here is derived from an EMBL/GenBank/DDBJ whole genome shotgun (WGS) entry which is preliminary data.</text>
</comment>
<keyword evidence="3" id="KW-0444">Lipid biosynthesis</keyword>
<dbReference type="Pfam" id="PF00175">
    <property type="entry name" value="NAD_binding_1"/>
    <property type="match status" value="2"/>
</dbReference>
<dbReference type="SUPFAM" id="SSF63380">
    <property type="entry name" value="Riboflavin synthase domain-like"/>
    <property type="match status" value="1"/>
</dbReference>
<evidence type="ECO:0000256" key="9">
    <source>
        <dbReference type="ARBA" id="ARBA00023027"/>
    </source>
</evidence>
<feature type="binding site" evidence="12">
    <location>
        <position position="110"/>
    </location>
    <ligand>
        <name>FAD</name>
        <dbReference type="ChEBI" id="CHEBI:57692"/>
    </ligand>
</feature>
<dbReference type="STRING" id="7375.A0A0L0C1A2"/>
<feature type="binding site" evidence="12">
    <location>
        <position position="125"/>
    </location>
    <ligand>
        <name>FAD</name>
        <dbReference type="ChEBI" id="CHEBI:57692"/>
    </ligand>
</feature>
<dbReference type="EMBL" id="JRES01001031">
    <property type="protein sequence ID" value="KNC26065.1"/>
    <property type="molecule type" value="Genomic_DNA"/>
</dbReference>
<dbReference type="PROSITE" id="PS51384">
    <property type="entry name" value="FAD_FR"/>
    <property type="match status" value="1"/>
</dbReference>
<dbReference type="PANTHER" id="PTHR19370">
    <property type="entry name" value="NADH-CYTOCHROME B5 REDUCTASE"/>
    <property type="match status" value="1"/>
</dbReference>
<keyword evidence="14" id="KW-0472">Membrane</keyword>
<dbReference type="CDD" id="cd06183">
    <property type="entry name" value="cyt_b5_reduct_like"/>
    <property type="match status" value="1"/>
</dbReference>
<keyword evidence="5 12" id="KW-0274">FAD</keyword>
<evidence type="ECO:0000256" key="6">
    <source>
        <dbReference type="ARBA" id="ARBA00022955"/>
    </source>
</evidence>
<feature type="binding site" evidence="12">
    <location>
        <position position="144"/>
    </location>
    <ligand>
        <name>FAD</name>
        <dbReference type="ChEBI" id="CHEBI:57692"/>
    </ligand>
</feature>
<evidence type="ECO:0000256" key="12">
    <source>
        <dbReference type="PIRSR" id="PIRSR601834-1"/>
    </source>
</evidence>
<evidence type="ECO:0000259" key="15">
    <source>
        <dbReference type="PROSITE" id="PS51384"/>
    </source>
</evidence>
<feature type="transmembrane region" description="Helical" evidence="14">
    <location>
        <begin position="12"/>
        <end position="31"/>
    </location>
</feature>
<dbReference type="GO" id="GO:0005739">
    <property type="term" value="C:mitochondrion"/>
    <property type="evidence" value="ECO:0007669"/>
    <property type="project" value="TreeGrafter"/>
</dbReference>
<evidence type="ECO:0000256" key="11">
    <source>
        <dbReference type="ARBA" id="ARBA00023221"/>
    </source>
</evidence>
<feature type="binding site" evidence="12">
    <location>
        <position position="109"/>
    </location>
    <ligand>
        <name>FAD</name>
        <dbReference type="ChEBI" id="CHEBI:57692"/>
    </ligand>
</feature>
<keyword evidence="4 12" id="KW-0285">Flavoprotein</keyword>
<feature type="binding site" evidence="12">
    <location>
        <position position="142"/>
    </location>
    <ligand>
        <name>FAD</name>
        <dbReference type="ChEBI" id="CHEBI:57692"/>
    </ligand>
</feature>
<keyword evidence="6" id="KW-0443">Lipid metabolism</keyword>
<feature type="binding site" evidence="12">
    <location>
        <position position="127"/>
    </location>
    <ligand>
        <name>FAD</name>
        <dbReference type="ChEBI" id="CHEBI:57692"/>
    </ligand>
</feature>
<dbReference type="FunFam" id="2.40.30.10:FF:000021">
    <property type="entry name" value="NADH-cytochrome b5 reductase"/>
    <property type="match status" value="1"/>
</dbReference>
<dbReference type="EC" id="1.6.2.2" evidence="13"/>
<dbReference type="Gene3D" id="3.40.50.80">
    <property type="entry name" value="Nucleotide-binding domain of ferredoxin-NADP reductase (FNR) module"/>
    <property type="match status" value="2"/>
</dbReference>
<dbReference type="Pfam" id="PF00970">
    <property type="entry name" value="FAD_binding_6"/>
    <property type="match status" value="1"/>
</dbReference>
<dbReference type="GO" id="GO:0090524">
    <property type="term" value="F:cytochrome-b5 reductase activity, acting on NADH"/>
    <property type="evidence" value="ECO:0007669"/>
    <property type="project" value="UniProtKB-EC"/>
</dbReference>
<keyword evidence="14" id="KW-1133">Transmembrane helix</keyword>
<evidence type="ECO:0000313" key="16">
    <source>
        <dbReference type="EMBL" id="KNC26065.1"/>
    </source>
</evidence>
<keyword evidence="8" id="KW-0756">Sterol biosynthesis</keyword>
<feature type="binding site" evidence="12">
    <location>
        <position position="201"/>
    </location>
    <ligand>
        <name>FAD</name>
        <dbReference type="ChEBI" id="CHEBI:57692"/>
    </ligand>
</feature>
<keyword evidence="9 13" id="KW-0520">NAD</keyword>
<dbReference type="InterPro" id="IPR001834">
    <property type="entry name" value="CBR-like"/>
</dbReference>
<organism evidence="16 17">
    <name type="scientific">Lucilia cuprina</name>
    <name type="common">Green bottle fly</name>
    <name type="synonym">Australian sheep blowfly</name>
    <dbReference type="NCBI Taxonomy" id="7375"/>
    <lineage>
        <taxon>Eukaryota</taxon>
        <taxon>Metazoa</taxon>
        <taxon>Ecdysozoa</taxon>
        <taxon>Arthropoda</taxon>
        <taxon>Hexapoda</taxon>
        <taxon>Insecta</taxon>
        <taxon>Pterygota</taxon>
        <taxon>Neoptera</taxon>
        <taxon>Endopterygota</taxon>
        <taxon>Diptera</taxon>
        <taxon>Brachycera</taxon>
        <taxon>Muscomorpha</taxon>
        <taxon>Oestroidea</taxon>
        <taxon>Calliphoridae</taxon>
        <taxon>Luciliinae</taxon>
        <taxon>Lucilia</taxon>
    </lineage>
</organism>
<name>A0A0L0C1A2_LUCCU</name>
<reference evidence="16 17" key="1">
    <citation type="journal article" date="2015" name="Nat. Commun.">
        <title>Lucilia cuprina genome unlocks parasitic fly biology to underpin future interventions.</title>
        <authorList>
            <person name="Anstead C.A."/>
            <person name="Korhonen P.K."/>
            <person name="Young N.D."/>
            <person name="Hall R.S."/>
            <person name="Jex A.R."/>
            <person name="Murali S.C."/>
            <person name="Hughes D.S."/>
            <person name="Lee S.F."/>
            <person name="Perry T."/>
            <person name="Stroehlein A.J."/>
            <person name="Ansell B.R."/>
            <person name="Breugelmans B."/>
            <person name="Hofmann A."/>
            <person name="Qu J."/>
            <person name="Dugan S."/>
            <person name="Lee S.L."/>
            <person name="Chao H."/>
            <person name="Dinh H."/>
            <person name="Han Y."/>
            <person name="Doddapaneni H.V."/>
            <person name="Worley K.C."/>
            <person name="Muzny D.M."/>
            <person name="Ioannidis P."/>
            <person name="Waterhouse R.M."/>
            <person name="Zdobnov E.M."/>
            <person name="James P.J."/>
            <person name="Bagnall N.H."/>
            <person name="Kotze A.C."/>
            <person name="Gibbs R.A."/>
            <person name="Richards S."/>
            <person name="Batterham P."/>
            <person name="Gasser R.B."/>
        </authorList>
    </citation>
    <scope>NUCLEOTIDE SEQUENCE [LARGE SCALE GENOMIC DNA]</scope>
    <source>
        <strain evidence="16 17">LS</strain>
        <tissue evidence="16">Full body</tissue>
    </source>
</reference>
<protein>
    <recommendedName>
        <fullName evidence="13">NADH-cytochrome b5 reductase</fullName>
        <ecNumber evidence="13">1.6.2.2</ecNumber>
    </recommendedName>
</protein>
<dbReference type="FunFam" id="3.40.50.80:FF:000005">
    <property type="entry name" value="NADH-cytochrome b5 reductase"/>
    <property type="match status" value="1"/>
</dbReference>
<keyword evidence="14" id="KW-0812">Transmembrane</keyword>
<dbReference type="GO" id="GO:0016126">
    <property type="term" value="P:sterol biosynthetic process"/>
    <property type="evidence" value="ECO:0007669"/>
    <property type="project" value="UniProtKB-KW"/>
</dbReference>
<dbReference type="OrthoDB" id="432685at2759"/>
<dbReference type="AlphaFoldDB" id="A0A0L0C1A2"/>
<comment type="similarity">
    <text evidence="2 13">Belongs to the flavoprotein pyridine nucleotide cytochrome reductase family.</text>
</comment>
<dbReference type="PRINTS" id="PR00406">
    <property type="entry name" value="CYTB5RDTASE"/>
</dbReference>
<evidence type="ECO:0000256" key="13">
    <source>
        <dbReference type="RuleBase" id="RU361226"/>
    </source>
</evidence>
<dbReference type="GO" id="GO:0071949">
    <property type="term" value="F:FAD binding"/>
    <property type="evidence" value="ECO:0007669"/>
    <property type="project" value="TreeGrafter"/>
</dbReference>
<feature type="binding site" evidence="12">
    <location>
        <position position="108"/>
    </location>
    <ligand>
        <name>FAD</name>
        <dbReference type="ChEBI" id="CHEBI:57692"/>
    </ligand>
</feature>
<keyword evidence="11" id="KW-0753">Steroid metabolism</keyword>
<evidence type="ECO:0000313" key="17">
    <source>
        <dbReference type="Proteomes" id="UP000037069"/>
    </source>
</evidence>
<dbReference type="Gene3D" id="2.40.30.10">
    <property type="entry name" value="Translation factors"/>
    <property type="match status" value="1"/>
</dbReference>
<evidence type="ECO:0000256" key="3">
    <source>
        <dbReference type="ARBA" id="ARBA00022516"/>
    </source>
</evidence>
<evidence type="ECO:0000256" key="10">
    <source>
        <dbReference type="ARBA" id="ARBA00023166"/>
    </source>
</evidence>
<dbReference type="InterPro" id="IPR039261">
    <property type="entry name" value="FNR_nucleotide-bd"/>
</dbReference>
<feature type="domain" description="FAD-binding FR-type" evidence="15">
    <location>
        <begin position="56"/>
        <end position="168"/>
    </location>
</feature>
<gene>
    <name evidence="16" type="ORF">FF38_13891</name>
</gene>
<sequence length="368" mass="41410">MSFSADEIDIIPIAVGLVAVVAGAVIIHYLINKKSTKKPRPEPNRTARLRTLIDANDKYQLPLIEKEVLSHDTRRFRFGLPSHQHILGLPVGQHIHLIATIDNELVIRPYTPISSDDDVGYVDLVVKVYFKDTHPKFPAGGKMSQYLDQMQIGDKISFRGPSGRLQYLGNGNFSIKKLRKDPPKTVTAKRVNMIAGGTGITPMLQLVRDVLKHSEKDKTELALLFANQSEKDILLRNELDELAKKHPDQFKVWYTVDKAGEGWTYNTGYINDDMMRDHLYSPSDDTLCLLCGPPPMVNYTCIPGLDRLGHKSWTYSVGFINDMMIKVNLFPADDSTITLMCGPPPMINFACNPALDQLGYHPDNRFAY</sequence>
<evidence type="ECO:0000256" key="14">
    <source>
        <dbReference type="SAM" id="Phobius"/>
    </source>
</evidence>
<evidence type="ECO:0000256" key="2">
    <source>
        <dbReference type="ARBA" id="ARBA00006105"/>
    </source>
</evidence>
<dbReference type="SUPFAM" id="SSF52343">
    <property type="entry name" value="Ferredoxin reductase-like, C-terminal NADP-linked domain"/>
    <property type="match status" value="2"/>
</dbReference>
<dbReference type="InterPro" id="IPR017927">
    <property type="entry name" value="FAD-bd_FR_type"/>
</dbReference>
<dbReference type="PRINTS" id="PR00371">
    <property type="entry name" value="FPNCR"/>
</dbReference>
<evidence type="ECO:0000256" key="4">
    <source>
        <dbReference type="ARBA" id="ARBA00022630"/>
    </source>
</evidence>
<dbReference type="OMA" id="VQIFMCG"/>
<keyword evidence="7 13" id="KW-0560">Oxidoreductase</keyword>
<dbReference type="InterPro" id="IPR008333">
    <property type="entry name" value="Cbr1-like_FAD-bd_dom"/>
</dbReference>
<proteinExistence type="inferred from homology"/>
<accession>A0A0L0C1A2</accession>
<keyword evidence="6" id="KW-0752">Steroid biosynthesis</keyword>
<evidence type="ECO:0000256" key="5">
    <source>
        <dbReference type="ARBA" id="ARBA00022827"/>
    </source>
</evidence>
<evidence type="ECO:0000256" key="7">
    <source>
        <dbReference type="ARBA" id="ARBA00023002"/>
    </source>
</evidence>
<comment type="catalytic activity">
    <reaction evidence="13">
        <text>2 Fe(III)-[cytochrome b5] + NADH = 2 Fe(II)-[cytochrome b5] + NAD(+) + H(+)</text>
        <dbReference type="Rhea" id="RHEA:46680"/>
        <dbReference type="Rhea" id="RHEA-COMP:10438"/>
        <dbReference type="Rhea" id="RHEA-COMP:10439"/>
        <dbReference type="ChEBI" id="CHEBI:15378"/>
        <dbReference type="ChEBI" id="CHEBI:29033"/>
        <dbReference type="ChEBI" id="CHEBI:29034"/>
        <dbReference type="ChEBI" id="CHEBI:57540"/>
        <dbReference type="ChEBI" id="CHEBI:57945"/>
        <dbReference type="EC" id="1.6.2.2"/>
    </reaction>
</comment>
<comment type="cofactor">
    <cofactor evidence="1 12 13">
        <name>FAD</name>
        <dbReference type="ChEBI" id="CHEBI:57692"/>
    </cofactor>
</comment>
<dbReference type="PANTHER" id="PTHR19370:SF185">
    <property type="entry name" value="NADH-CYTOCHROME B5 REDUCTASE"/>
    <property type="match status" value="1"/>
</dbReference>